<dbReference type="PANTHER" id="PTHR10201">
    <property type="entry name" value="MATRIX METALLOPROTEINASE"/>
    <property type="match status" value="1"/>
</dbReference>
<keyword evidence="8" id="KW-0378">Hydrolase</keyword>
<dbReference type="InterPro" id="IPR001818">
    <property type="entry name" value="Pept_M10_metallopeptidase"/>
</dbReference>
<comment type="similarity">
    <text evidence="2">Belongs to the peptidase M10A family.</text>
</comment>
<evidence type="ECO:0000256" key="7">
    <source>
        <dbReference type="ARBA" id="ARBA00022737"/>
    </source>
</evidence>
<dbReference type="AlphaFoldDB" id="K7GCY2"/>
<dbReference type="GO" id="GO:0031012">
    <property type="term" value="C:extracellular matrix"/>
    <property type="evidence" value="ECO:0007669"/>
    <property type="project" value="InterPro"/>
</dbReference>
<dbReference type="PANTHER" id="PTHR10201:SF30">
    <property type="entry name" value="MATRIX METALLOPROTEINASE-9"/>
    <property type="match status" value="1"/>
</dbReference>
<dbReference type="SMART" id="SM00235">
    <property type="entry name" value="ZnMc"/>
    <property type="match status" value="1"/>
</dbReference>
<dbReference type="FunFam" id="2.10.10.10:FF:000001">
    <property type="entry name" value="Fibronectin 1a isoform 1"/>
    <property type="match status" value="1"/>
</dbReference>
<keyword evidence="10" id="KW-0482">Metalloprotease</keyword>
<feature type="domain" description="Fibronectin type-II" evidence="18">
    <location>
        <begin position="348"/>
        <end position="396"/>
    </location>
</feature>
<dbReference type="OMA" id="PRACWAG"/>
<feature type="short sequence motif" description="Cysteine switch" evidence="15">
    <location>
        <begin position="100"/>
        <end position="107"/>
    </location>
</feature>
<dbReference type="InterPro" id="IPR036943">
    <property type="entry name" value="FN_type2_sf"/>
</dbReference>
<dbReference type="EMBL" id="AGCU01175043">
    <property type="status" value="NOT_ANNOTATED_CDS"/>
    <property type="molecule type" value="Genomic_DNA"/>
</dbReference>
<reference evidence="19" key="4">
    <citation type="submission" date="2025-09" db="UniProtKB">
        <authorList>
            <consortium name="Ensembl"/>
        </authorList>
    </citation>
    <scope>IDENTIFICATION</scope>
</reference>
<feature type="chain" id="PRO_5013588235" evidence="17">
    <location>
        <begin position="21"/>
        <end position="398"/>
    </location>
</feature>
<feature type="disulfide bond" evidence="16">
    <location>
        <begin position="367"/>
        <end position="394"/>
    </location>
</feature>
<keyword evidence="20" id="KW-1185">Reference proteome</keyword>
<evidence type="ECO:0000256" key="8">
    <source>
        <dbReference type="ARBA" id="ARBA00022801"/>
    </source>
</evidence>
<dbReference type="GO" id="GO:0008270">
    <property type="term" value="F:zinc ion binding"/>
    <property type="evidence" value="ECO:0007669"/>
    <property type="project" value="InterPro"/>
</dbReference>
<dbReference type="eggNOG" id="KOG1565">
    <property type="taxonomic scope" value="Eukaryota"/>
</dbReference>
<dbReference type="InterPro" id="IPR036365">
    <property type="entry name" value="PGBD-like_sf"/>
</dbReference>
<evidence type="ECO:0000259" key="18">
    <source>
        <dbReference type="PROSITE" id="PS51092"/>
    </source>
</evidence>
<organism evidence="19 20">
    <name type="scientific">Pelodiscus sinensis</name>
    <name type="common">Chinese softshell turtle</name>
    <name type="synonym">Trionyx sinensis</name>
    <dbReference type="NCBI Taxonomy" id="13735"/>
    <lineage>
        <taxon>Eukaryota</taxon>
        <taxon>Metazoa</taxon>
        <taxon>Chordata</taxon>
        <taxon>Craniata</taxon>
        <taxon>Vertebrata</taxon>
        <taxon>Euteleostomi</taxon>
        <taxon>Archelosauria</taxon>
        <taxon>Testudinata</taxon>
        <taxon>Testudines</taxon>
        <taxon>Cryptodira</taxon>
        <taxon>Trionychia</taxon>
        <taxon>Trionychidae</taxon>
        <taxon>Pelodiscus</taxon>
    </lineage>
</organism>
<dbReference type="EMBL" id="AGCU01175045">
    <property type="status" value="NOT_ANNOTATED_CDS"/>
    <property type="molecule type" value="Genomic_DNA"/>
</dbReference>
<evidence type="ECO:0000256" key="14">
    <source>
        <dbReference type="PIRSR" id="PIRSR621190-2"/>
    </source>
</evidence>
<keyword evidence="6 17" id="KW-0732">Signal</keyword>
<dbReference type="SUPFAM" id="SSF55486">
    <property type="entry name" value="Metalloproteases ('zincins'), catalytic domain"/>
    <property type="match status" value="1"/>
</dbReference>
<feature type="binding site" description="in inhibited form" evidence="14">
    <location>
        <position position="102"/>
    </location>
    <ligand>
        <name>Zn(2+)</name>
        <dbReference type="ChEBI" id="CHEBI:29105"/>
        <label>2</label>
        <note>catalytic</note>
    </ligand>
</feature>
<comment type="cofactor">
    <cofactor evidence="14">
        <name>Ca(2+)</name>
        <dbReference type="ChEBI" id="CHEBI:29108"/>
    </cofactor>
    <text evidence="14">Can bind about 5 Ca(2+) ions per subunit.</text>
</comment>
<feature type="signal peptide" evidence="17">
    <location>
        <begin position="1"/>
        <end position="20"/>
    </location>
</feature>
<keyword evidence="5 14" id="KW-0479">Metal-binding</keyword>
<dbReference type="PROSITE" id="PS00546">
    <property type="entry name" value="CYSTEINE_SWITCH"/>
    <property type="match status" value="1"/>
</dbReference>
<keyword evidence="11" id="KW-0865">Zymogen</keyword>
<keyword evidence="9 14" id="KW-0862">Zinc</keyword>
<evidence type="ECO:0000256" key="1">
    <source>
        <dbReference type="ARBA" id="ARBA00004613"/>
    </source>
</evidence>
<reference evidence="19" key="3">
    <citation type="submission" date="2025-08" db="UniProtKB">
        <authorList>
            <consortium name="Ensembl"/>
        </authorList>
    </citation>
    <scope>IDENTIFICATION</scope>
</reference>
<evidence type="ECO:0000256" key="16">
    <source>
        <dbReference type="PROSITE-ProRule" id="PRU00479"/>
    </source>
</evidence>
<comment type="subcellular location">
    <subcellularLocation>
        <location evidence="1">Secreted</location>
    </subcellularLocation>
</comment>
<evidence type="ECO:0000256" key="13">
    <source>
        <dbReference type="ARBA" id="ARBA00023180"/>
    </source>
</evidence>
<protein>
    <submittedName>
        <fullName evidence="19">Matrix metallopeptidase 9</fullName>
    </submittedName>
</protein>
<dbReference type="InterPro" id="IPR002477">
    <property type="entry name" value="Peptidoglycan-bd-like"/>
</dbReference>
<dbReference type="Gene3D" id="2.10.10.10">
    <property type="entry name" value="Fibronectin, type II, collagen-binding"/>
    <property type="match status" value="1"/>
</dbReference>
<accession>K7GCY2</accession>
<feature type="disulfide bond" evidence="16">
    <location>
        <begin position="353"/>
        <end position="379"/>
    </location>
</feature>
<dbReference type="GO" id="GO:0030198">
    <property type="term" value="P:extracellular matrix organization"/>
    <property type="evidence" value="ECO:0007669"/>
    <property type="project" value="TreeGrafter"/>
</dbReference>
<dbReference type="GeneTree" id="ENSGT00940000157415"/>
<evidence type="ECO:0000256" key="9">
    <source>
        <dbReference type="ARBA" id="ARBA00022833"/>
    </source>
</evidence>
<reference evidence="20" key="2">
    <citation type="journal article" date="2013" name="Nat. Genet.">
        <title>The draft genomes of soft-shell turtle and green sea turtle yield insights into the development and evolution of the turtle-specific body plan.</title>
        <authorList>
            <person name="Wang Z."/>
            <person name="Pascual-Anaya J."/>
            <person name="Zadissa A."/>
            <person name="Li W."/>
            <person name="Niimura Y."/>
            <person name="Huang Z."/>
            <person name="Li C."/>
            <person name="White S."/>
            <person name="Xiong Z."/>
            <person name="Fang D."/>
            <person name="Wang B."/>
            <person name="Ming Y."/>
            <person name="Chen Y."/>
            <person name="Zheng Y."/>
            <person name="Kuraku S."/>
            <person name="Pignatelli M."/>
            <person name="Herrero J."/>
            <person name="Beal K."/>
            <person name="Nozawa M."/>
            <person name="Li Q."/>
            <person name="Wang J."/>
            <person name="Zhang H."/>
            <person name="Yu L."/>
            <person name="Shigenobu S."/>
            <person name="Wang J."/>
            <person name="Liu J."/>
            <person name="Flicek P."/>
            <person name="Searle S."/>
            <person name="Wang J."/>
            <person name="Kuratani S."/>
            <person name="Yin Y."/>
            <person name="Aken B."/>
            <person name="Zhang G."/>
            <person name="Irie N."/>
        </authorList>
    </citation>
    <scope>NUCLEOTIDE SEQUENCE [LARGE SCALE GENOMIC DNA]</scope>
    <source>
        <strain evidence="20">Daiwa-1</strain>
    </source>
</reference>
<feature type="binding site" evidence="14">
    <location>
        <position position="134"/>
    </location>
    <ligand>
        <name>Ca(2+)</name>
        <dbReference type="ChEBI" id="CHEBI:29108"/>
        <label>1</label>
    </ligand>
</feature>
<dbReference type="InterPro" id="IPR021158">
    <property type="entry name" value="Pept_M10A_Zn_BS"/>
</dbReference>
<keyword evidence="7" id="KW-0677">Repeat</keyword>
<feature type="binding site" evidence="14">
    <location>
        <position position="168"/>
    </location>
    <ligand>
        <name>Ca(2+)</name>
        <dbReference type="ChEBI" id="CHEBI:29108"/>
        <label>2</label>
    </ligand>
</feature>
<proteinExistence type="inferred from homology"/>
<keyword evidence="14" id="KW-0106">Calcium</keyword>
<dbReference type="Pfam" id="PF01471">
    <property type="entry name" value="PG_binding_1"/>
    <property type="match status" value="1"/>
</dbReference>
<keyword evidence="4" id="KW-0645">Protease</keyword>
<dbReference type="Ensembl" id="ENSPSIT00000018228.1">
    <property type="protein sequence ID" value="ENSPSIP00000018143.1"/>
    <property type="gene ID" value="ENSPSIG00000016133.1"/>
</dbReference>
<keyword evidence="13" id="KW-0325">Glycoprotein</keyword>
<dbReference type="GO" id="GO:0006508">
    <property type="term" value="P:proteolysis"/>
    <property type="evidence" value="ECO:0007669"/>
    <property type="project" value="UniProtKB-KW"/>
</dbReference>
<dbReference type="GO" id="GO:0030574">
    <property type="term" value="P:collagen catabolic process"/>
    <property type="evidence" value="ECO:0007669"/>
    <property type="project" value="TreeGrafter"/>
</dbReference>
<reference evidence="20" key="1">
    <citation type="submission" date="2011-10" db="EMBL/GenBank/DDBJ databases">
        <authorList>
            <consortium name="Soft-shell Turtle Genome Consortium"/>
        </authorList>
    </citation>
    <scope>NUCLEOTIDE SEQUENCE [LARGE SCALE GENOMIC DNA]</scope>
    <source>
        <strain evidence="20">Daiwa-1</strain>
    </source>
</reference>
<sequence length="398" mass="42034">MGLALLAPLAVGLLALSCWAAPLHSQPPALVTFPGELVSNLTNLQLAEGYLQRFGYAEPGPETRSRQVSLAKALRRMQKKLGLEETGELDASTLEAMRAPRCGVPDVGRFLTFEGDLKWEHHDLTYRVLNYSPDLDAAVIDDAFERAFKVWSEVTPLTFTQLRSGEADIMIQFGTEGEPRAVGGGGCLGGRAHGARSRAVADGAGCLSRGRPASPPWALLWPLAPPGPAAEGPREGTGFGSCCFTPSPWHLLALAPLPRACWAGGFFLGASARAGLAPDSSEARPSLPAPTLSPLPAGAPGSLCLQGQLPQWASPWAAPRQGAGVRLTRLVCRVVVCAADTAVIGGNSQGDPCVFPFTFLGQTYGACTSEGRQDGKLWCATTSNYDTDHKWGFCPDQG</sequence>
<dbReference type="EMBL" id="AGCU01175044">
    <property type="status" value="NOT_ANNOTATED_CDS"/>
    <property type="molecule type" value="Genomic_DNA"/>
</dbReference>
<dbReference type="InterPro" id="IPR000562">
    <property type="entry name" value="FN_type2_dom"/>
</dbReference>
<dbReference type="SUPFAM" id="SSF47090">
    <property type="entry name" value="PGBD-like"/>
    <property type="match status" value="1"/>
</dbReference>
<dbReference type="InterPro" id="IPR013806">
    <property type="entry name" value="Kringle-like"/>
</dbReference>
<dbReference type="PRINTS" id="PR00013">
    <property type="entry name" value="FNTYPEII"/>
</dbReference>
<evidence type="ECO:0000256" key="15">
    <source>
        <dbReference type="PIRSR" id="PIRSR621190-5"/>
    </source>
</evidence>
<dbReference type="PROSITE" id="PS00023">
    <property type="entry name" value="FN2_1"/>
    <property type="match status" value="1"/>
</dbReference>
<evidence type="ECO:0000256" key="10">
    <source>
        <dbReference type="ARBA" id="ARBA00023049"/>
    </source>
</evidence>
<dbReference type="SMART" id="SM00059">
    <property type="entry name" value="FN2"/>
    <property type="match status" value="1"/>
</dbReference>
<evidence type="ECO:0000256" key="4">
    <source>
        <dbReference type="ARBA" id="ARBA00022670"/>
    </source>
</evidence>
<dbReference type="SUPFAM" id="SSF57440">
    <property type="entry name" value="Kringle-like"/>
    <property type="match status" value="1"/>
</dbReference>
<name>K7GCY2_PELSI</name>
<dbReference type="HOGENOM" id="CLU_015489_3_0_1"/>
<keyword evidence="3" id="KW-0964">Secreted</keyword>
<evidence type="ECO:0000256" key="17">
    <source>
        <dbReference type="SAM" id="SignalP"/>
    </source>
</evidence>
<dbReference type="GO" id="GO:0005615">
    <property type="term" value="C:extracellular space"/>
    <property type="evidence" value="ECO:0007669"/>
    <property type="project" value="TreeGrafter"/>
</dbReference>
<dbReference type="InterPro" id="IPR021190">
    <property type="entry name" value="Pept_M10A"/>
</dbReference>
<dbReference type="Pfam" id="PF00413">
    <property type="entry name" value="Peptidase_M10"/>
    <property type="match status" value="1"/>
</dbReference>
<keyword evidence="12 16" id="KW-1015">Disulfide bond</keyword>
<comment type="cofactor">
    <cofactor evidence="14">
        <name>Zn(2+)</name>
        <dbReference type="ChEBI" id="CHEBI:29105"/>
    </cofactor>
    <text evidence="14">Binds 2 Zn(2+) ions per subunit.</text>
</comment>
<dbReference type="CDD" id="cd00062">
    <property type="entry name" value="FN2"/>
    <property type="match status" value="1"/>
</dbReference>
<dbReference type="Gene3D" id="3.40.390.10">
    <property type="entry name" value="Collagenase (Catalytic Domain)"/>
    <property type="match status" value="1"/>
</dbReference>
<evidence type="ECO:0000313" key="19">
    <source>
        <dbReference type="Ensembl" id="ENSPSIP00000018143.1"/>
    </source>
</evidence>
<dbReference type="Pfam" id="PF00040">
    <property type="entry name" value="fn2"/>
    <property type="match status" value="1"/>
</dbReference>
<dbReference type="PRINTS" id="PR00138">
    <property type="entry name" value="MATRIXIN"/>
</dbReference>
<evidence type="ECO:0000256" key="3">
    <source>
        <dbReference type="ARBA" id="ARBA00022525"/>
    </source>
</evidence>
<evidence type="ECO:0000313" key="20">
    <source>
        <dbReference type="Proteomes" id="UP000007267"/>
    </source>
</evidence>
<dbReference type="GO" id="GO:0004222">
    <property type="term" value="F:metalloendopeptidase activity"/>
    <property type="evidence" value="ECO:0007669"/>
    <property type="project" value="InterPro"/>
</dbReference>
<evidence type="ECO:0000256" key="5">
    <source>
        <dbReference type="ARBA" id="ARBA00022723"/>
    </source>
</evidence>
<evidence type="ECO:0000256" key="12">
    <source>
        <dbReference type="ARBA" id="ARBA00023157"/>
    </source>
</evidence>
<dbReference type="InterPro" id="IPR006026">
    <property type="entry name" value="Peptidase_Metallo"/>
</dbReference>
<dbReference type="InterPro" id="IPR024079">
    <property type="entry name" value="MetalloPept_cat_dom_sf"/>
</dbReference>
<dbReference type="PROSITE" id="PS51092">
    <property type="entry name" value="FN2_2"/>
    <property type="match status" value="1"/>
</dbReference>
<evidence type="ECO:0000256" key="11">
    <source>
        <dbReference type="ARBA" id="ARBA00023145"/>
    </source>
</evidence>
<dbReference type="STRING" id="13735.ENSPSIP00000018143"/>
<evidence type="ECO:0000256" key="2">
    <source>
        <dbReference type="ARBA" id="ARBA00010370"/>
    </source>
</evidence>
<dbReference type="Proteomes" id="UP000007267">
    <property type="component" value="Unassembled WGS sequence"/>
</dbReference>
<evidence type="ECO:0000256" key="6">
    <source>
        <dbReference type="ARBA" id="ARBA00022729"/>
    </source>
</evidence>